<dbReference type="EMBL" id="JAHRIQ010016369">
    <property type="protein sequence ID" value="MEQ2226813.1"/>
    <property type="molecule type" value="Genomic_DNA"/>
</dbReference>
<keyword evidence="2" id="KW-1185">Reference proteome</keyword>
<organism evidence="1 2">
    <name type="scientific">Ilyodon furcidens</name>
    <name type="common">goldbreast splitfin</name>
    <dbReference type="NCBI Taxonomy" id="33524"/>
    <lineage>
        <taxon>Eukaryota</taxon>
        <taxon>Metazoa</taxon>
        <taxon>Chordata</taxon>
        <taxon>Craniata</taxon>
        <taxon>Vertebrata</taxon>
        <taxon>Euteleostomi</taxon>
        <taxon>Actinopterygii</taxon>
        <taxon>Neopterygii</taxon>
        <taxon>Teleostei</taxon>
        <taxon>Neoteleostei</taxon>
        <taxon>Acanthomorphata</taxon>
        <taxon>Ovalentaria</taxon>
        <taxon>Atherinomorphae</taxon>
        <taxon>Cyprinodontiformes</taxon>
        <taxon>Goodeidae</taxon>
        <taxon>Ilyodon</taxon>
    </lineage>
</organism>
<accession>A0ABV0T4F6</accession>
<comment type="caution">
    <text evidence="1">The sequence shown here is derived from an EMBL/GenBank/DDBJ whole genome shotgun (WGS) entry which is preliminary data.</text>
</comment>
<dbReference type="Proteomes" id="UP001482620">
    <property type="component" value="Unassembled WGS sequence"/>
</dbReference>
<gene>
    <name evidence="1" type="ORF">ILYODFUR_031190</name>
</gene>
<reference evidence="1 2" key="1">
    <citation type="submission" date="2021-06" db="EMBL/GenBank/DDBJ databases">
        <authorList>
            <person name="Palmer J.M."/>
        </authorList>
    </citation>
    <scope>NUCLEOTIDE SEQUENCE [LARGE SCALE GENOMIC DNA]</scope>
    <source>
        <strain evidence="2">if_2019</strain>
        <tissue evidence="1">Muscle</tissue>
    </source>
</reference>
<sequence length="106" mass="11656">MVNFTVLHQQEATSRPQPCPAWISVCACEGGQSLVLEVVFQGLGQWKRLDVMDAFPTQSEPSYSPAQIHEGEGLRCEGENKRHIVRVQTELQQASTPGSSLVPPKP</sequence>
<protein>
    <submittedName>
        <fullName evidence="1">Uncharacterized protein</fullName>
    </submittedName>
</protein>
<name>A0ABV0T4F6_9TELE</name>
<evidence type="ECO:0000313" key="2">
    <source>
        <dbReference type="Proteomes" id="UP001482620"/>
    </source>
</evidence>
<proteinExistence type="predicted"/>
<evidence type="ECO:0000313" key="1">
    <source>
        <dbReference type="EMBL" id="MEQ2226813.1"/>
    </source>
</evidence>